<proteinExistence type="inferred from homology"/>
<keyword evidence="6" id="KW-0964">Secreted</keyword>
<dbReference type="SUPFAM" id="SSF101148">
    <property type="entry name" value="Plant invertase/pectin methylesterase inhibitor"/>
    <property type="match status" value="1"/>
</dbReference>
<dbReference type="EC" id="3.1.1.11" evidence="5 10"/>
<evidence type="ECO:0000256" key="1">
    <source>
        <dbReference type="ARBA" id="ARBA00004191"/>
    </source>
</evidence>
<comment type="similarity">
    <text evidence="4">In the C-terminal section; belongs to the pectinesterase family.</text>
</comment>
<evidence type="ECO:0000256" key="2">
    <source>
        <dbReference type="ARBA" id="ARBA00005184"/>
    </source>
</evidence>
<dbReference type="Pfam" id="PF04043">
    <property type="entry name" value="PMEI"/>
    <property type="match status" value="1"/>
</dbReference>
<comment type="similarity">
    <text evidence="3">In the N-terminal section; belongs to the PMEI family.</text>
</comment>
<comment type="pathway">
    <text evidence="2 10">Glycan metabolism; pectin degradation; 2-dehydro-3-deoxy-D-gluconate from pectin: step 1/5.</text>
</comment>
<evidence type="ECO:0000256" key="3">
    <source>
        <dbReference type="ARBA" id="ARBA00006027"/>
    </source>
</evidence>
<feature type="domain" description="Pectinesterase inhibitor" evidence="11">
    <location>
        <begin position="46"/>
        <end position="194"/>
    </location>
</feature>
<evidence type="ECO:0000313" key="12">
    <source>
        <dbReference type="EMBL" id="JAT55152.1"/>
    </source>
</evidence>
<dbReference type="InterPro" id="IPR000070">
    <property type="entry name" value="Pectinesterase_cat"/>
</dbReference>
<dbReference type="Gene3D" id="2.160.20.10">
    <property type="entry name" value="Single-stranded right-handed beta-helix, Pectin lyase-like"/>
    <property type="match status" value="1"/>
</dbReference>
<dbReference type="Gene3D" id="1.20.140.40">
    <property type="entry name" value="Invertase/pectin methylesterase inhibitor family protein"/>
    <property type="match status" value="1"/>
</dbReference>
<evidence type="ECO:0000256" key="7">
    <source>
        <dbReference type="ARBA" id="ARBA00022801"/>
    </source>
</evidence>
<feature type="non-terminal residue" evidence="12">
    <location>
        <position position="1"/>
    </location>
</feature>
<comment type="subcellular location">
    <subcellularLocation>
        <location evidence="1">Secreted</location>
        <location evidence="1">Cell wall</location>
    </subcellularLocation>
</comment>
<dbReference type="FunFam" id="2.160.20.10:FF:000029">
    <property type="entry name" value="Pectinesterase 4"/>
    <property type="match status" value="1"/>
</dbReference>
<dbReference type="UniPathway" id="UPA00545">
    <property type="reaction ID" value="UER00823"/>
</dbReference>
<dbReference type="CDD" id="cd15798">
    <property type="entry name" value="PMEI-like_3"/>
    <property type="match status" value="1"/>
</dbReference>
<protein>
    <recommendedName>
        <fullName evidence="5 10">Pectinesterase</fullName>
        <ecNumber evidence="5 10">3.1.1.11</ecNumber>
    </recommendedName>
</protein>
<feature type="active site" evidence="9">
    <location>
        <position position="385"/>
    </location>
</feature>
<dbReference type="AlphaFoldDB" id="A0A1D1YKJ3"/>
<evidence type="ECO:0000259" key="11">
    <source>
        <dbReference type="SMART" id="SM00856"/>
    </source>
</evidence>
<dbReference type="InterPro" id="IPR012334">
    <property type="entry name" value="Pectin_lyas_fold"/>
</dbReference>
<evidence type="ECO:0000256" key="10">
    <source>
        <dbReference type="RuleBase" id="RU000589"/>
    </source>
</evidence>
<accession>A0A1D1YKJ3</accession>
<dbReference type="GO" id="GO:0004857">
    <property type="term" value="F:enzyme inhibitor activity"/>
    <property type="evidence" value="ECO:0007669"/>
    <property type="project" value="InterPro"/>
</dbReference>
<evidence type="ECO:0000256" key="4">
    <source>
        <dbReference type="ARBA" id="ARBA00007786"/>
    </source>
</evidence>
<reference evidence="12" key="1">
    <citation type="submission" date="2015-07" db="EMBL/GenBank/DDBJ databases">
        <title>Transcriptome Assembly of Anthurium amnicola.</title>
        <authorList>
            <person name="Suzuki J."/>
        </authorList>
    </citation>
    <scope>NUCLEOTIDE SEQUENCE</scope>
</reference>
<sequence>FPKDLAACAAESTMDQLGARLSLIIRARPWLVLCLLSSALAEVKLSPAEDVRTVCGYTRYPDLCLDTLLARQELGFGQGLAGLASLLVERARDETVLPASAYELEGVENTREREVTDYCNELMEMSLRRLNQSLTALTVSPRGSKHDIQTWLSAVITFHDSCKDAAGDFPSVSSSLISGRMDRLSALASNALAVANRIPDGGRSQGRRAQAGEEDHFPSWVSGKDRRLLSGAGMIKADAVVALDGSGDYTSLAAALDGASSGGGGRTVIAMKAGVYKEKLSINRDDVTLVGEGKDSTIITDDSSVRGGSSMPGSATVAVTGDRFIAKDMAFENTAGAEGHQALALRIASDHAVLSGCALRGNQDTLYAFALRQFYRDCDIHGTIDFVFGNAAAVFQGCNLILRRPHHAGINAVFANGRTDPGQNTGFVAHKCTVAAGSELYPVRHAVRSFLGRPWKKYSRAVVMQSSIDDSIQAKGWSEWSGGFALGTLYFAEYLNQGPGAETSGRVSWRGFKVLGDEEAAQFTVSRFIQGDSWIPSTGVIYDPGLH</sequence>
<dbReference type="GO" id="GO:0030599">
    <property type="term" value="F:pectinesterase activity"/>
    <property type="evidence" value="ECO:0007669"/>
    <property type="project" value="UniProtKB-UniRule"/>
</dbReference>
<evidence type="ECO:0000256" key="8">
    <source>
        <dbReference type="ARBA" id="ARBA00023085"/>
    </source>
</evidence>
<dbReference type="PANTHER" id="PTHR31707">
    <property type="entry name" value="PECTINESTERASE"/>
    <property type="match status" value="1"/>
</dbReference>
<dbReference type="Pfam" id="PF01095">
    <property type="entry name" value="Pectinesterase"/>
    <property type="match status" value="1"/>
</dbReference>
<name>A0A1D1YKJ3_9ARAE</name>
<keyword evidence="7 10" id="KW-0378">Hydrolase</keyword>
<dbReference type="GO" id="GO:0045490">
    <property type="term" value="P:pectin catabolic process"/>
    <property type="evidence" value="ECO:0007669"/>
    <property type="project" value="UniProtKB-UniRule"/>
</dbReference>
<dbReference type="GO" id="GO:0042545">
    <property type="term" value="P:cell wall modification"/>
    <property type="evidence" value="ECO:0007669"/>
    <property type="project" value="UniProtKB-UniRule"/>
</dbReference>
<dbReference type="InterPro" id="IPR006501">
    <property type="entry name" value="Pectinesterase_inhib_dom"/>
</dbReference>
<dbReference type="EMBL" id="GDJX01012784">
    <property type="protein sequence ID" value="JAT55152.1"/>
    <property type="molecule type" value="Transcribed_RNA"/>
</dbReference>
<dbReference type="InterPro" id="IPR011050">
    <property type="entry name" value="Pectin_lyase_fold/virulence"/>
</dbReference>
<dbReference type="SUPFAM" id="SSF51126">
    <property type="entry name" value="Pectin lyase-like"/>
    <property type="match status" value="1"/>
</dbReference>
<dbReference type="InterPro" id="IPR035513">
    <property type="entry name" value="Invertase/methylesterase_inhib"/>
</dbReference>
<dbReference type="InterPro" id="IPR033131">
    <property type="entry name" value="Pectinesterase_Asp_AS"/>
</dbReference>
<comment type="catalytic activity">
    <reaction evidence="10">
        <text>[(1-&gt;4)-alpha-D-galacturonosyl methyl ester](n) + n H2O = [(1-&gt;4)-alpha-D-galacturonosyl](n) + n methanol + n H(+)</text>
        <dbReference type="Rhea" id="RHEA:22380"/>
        <dbReference type="Rhea" id="RHEA-COMP:14570"/>
        <dbReference type="Rhea" id="RHEA-COMP:14573"/>
        <dbReference type="ChEBI" id="CHEBI:15377"/>
        <dbReference type="ChEBI" id="CHEBI:15378"/>
        <dbReference type="ChEBI" id="CHEBI:17790"/>
        <dbReference type="ChEBI" id="CHEBI:140522"/>
        <dbReference type="ChEBI" id="CHEBI:140523"/>
        <dbReference type="EC" id="3.1.1.11"/>
    </reaction>
</comment>
<evidence type="ECO:0000256" key="9">
    <source>
        <dbReference type="PROSITE-ProRule" id="PRU10040"/>
    </source>
</evidence>
<keyword evidence="8 10" id="KW-0063">Aspartyl esterase</keyword>
<dbReference type="PROSITE" id="PS00503">
    <property type="entry name" value="PECTINESTERASE_2"/>
    <property type="match status" value="1"/>
</dbReference>
<organism evidence="12">
    <name type="scientific">Anthurium amnicola</name>
    <dbReference type="NCBI Taxonomy" id="1678845"/>
    <lineage>
        <taxon>Eukaryota</taxon>
        <taxon>Viridiplantae</taxon>
        <taxon>Streptophyta</taxon>
        <taxon>Embryophyta</taxon>
        <taxon>Tracheophyta</taxon>
        <taxon>Spermatophyta</taxon>
        <taxon>Magnoliopsida</taxon>
        <taxon>Liliopsida</taxon>
        <taxon>Araceae</taxon>
        <taxon>Pothoideae</taxon>
        <taxon>Potheae</taxon>
        <taxon>Anthurium</taxon>
    </lineage>
</organism>
<evidence type="ECO:0000256" key="6">
    <source>
        <dbReference type="ARBA" id="ARBA00022512"/>
    </source>
</evidence>
<keyword evidence="6" id="KW-0134">Cell wall</keyword>
<dbReference type="NCBIfam" id="TIGR01614">
    <property type="entry name" value="PME_inhib"/>
    <property type="match status" value="1"/>
</dbReference>
<evidence type="ECO:0000256" key="5">
    <source>
        <dbReference type="ARBA" id="ARBA00013229"/>
    </source>
</evidence>
<dbReference type="SMART" id="SM00856">
    <property type="entry name" value="PMEI"/>
    <property type="match status" value="1"/>
</dbReference>
<gene>
    <name evidence="12" type="primary">PECS-2.1_0</name>
    <name evidence="12" type="ORF">g.98268</name>
</gene>